<sequence length="35" mass="3951">MLCCCCCIKLSSELFCPLTIHPIPSMFRINLSSVF</sequence>
<dbReference type="AlphaFoldDB" id="A0A0A9FVT3"/>
<dbReference type="EMBL" id="GBRH01182547">
    <property type="protein sequence ID" value="JAE15349.1"/>
    <property type="molecule type" value="Transcribed_RNA"/>
</dbReference>
<evidence type="ECO:0000313" key="1">
    <source>
        <dbReference type="EMBL" id="JAE15349.1"/>
    </source>
</evidence>
<accession>A0A0A9FVT3</accession>
<reference evidence="1" key="2">
    <citation type="journal article" date="2015" name="Data Brief">
        <title>Shoot transcriptome of the giant reed, Arundo donax.</title>
        <authorList>
            <person name="Barrero R.A."/>
            <person name="Guerrero F.D."/>
            <person name="Moolhuijzen P."/>
            <person name="Goolsby J.A."/>
            <person name="Tidwell J."/>
            <person name="Bellgard S.E."/>
            <person name="Bellgard M.I."/>
        </authorList>
    </citation>
    <scope>NUCLEOTIDE SEQUENCE</scope>
    <source>
        <tissue evidence="1">Shoot tissue taken approximately 20 cm above the soil surface</tissue>
    </source>
</reference>
<proteinExistence type="predicted"/>
<organism evidence="1">
    <name type="scientific">Arundo donax</name>
    <name type="common">Giant reed</name>
    <name type="synonym">Donax arundinaceus</name>
    <dbReference type="NCBI Taxonomy" id="35708"/>
    <lineage>
        <taxon>Eukaryota</taxon>
        <taxon>Viridiplantae</taxon>
        <taxon>Streptophyta</taxon>
        <taxon>Embryophyta</taxon>
        <taxon>Tracheophyta</taxon>
        <taxon>Spermatophyta</taxon>
        <taxon>Magnoliopsida</taxon>
        <taxon>Liliopsida</taxon>
        <taxon>Poales</taxon>
        <taxon>Poaceae</taxon>
        <taxon>PACMAD clade</taxon>
        <taxon>Arundinoideae</taxon>
        <taxon>Arundineae</taxon>
        <taxon>Arundo</taxon>
    </lineage>
</organism>
<name>A0A0A9FVT3_ARUDO</name>
<protein>
    <submittedName>
        <fullName evidence="1">Uncharacterized protein</fullName>
    </submittedName>
</protein>
<reference evidence="1" key="1">
    <citation type="submission" date="2014-09" db="EMBL/GenBank/DDBJ databases">
        <authorList>
            <person name="Magalhaes I.L.F."/>
            <person name="Oliveira U."/>
            <person name="Santos F.R."/>
            <person name="Vidigal T.H.D.A."/>
            <person name="Brescovit A.D."/>
            <person name="Santos A.J."/>
        </authorList>
    </citation>
    <scope>NUCLEOTIDE SEQUENCE</scope>
    <source>
        <tissue evidence="1">Shoot tissue taken approximately 20 cm above the soil surface</tissue>
    </source>
</reference>